<evidence type="ECO:0000313" key="3">
    <source>
        <dbReference type="Proteomes" id="UP000249464"/>
    </source>
</evidence>
<accession>A0A2X0NL08</accession>
<dbReference type="AlphaFoldDB" id="A0A2X0NL08"/>
<feature type="compositionally biased region" description="Basic and acidic residues" evidence="1">
    <location>
        <begin position="290"/>
        <end position="308"/>
    </location>
</feature>
<feature type="region of interest" description="Disordered" evidence="1">
    <location>
        <begin position="261"/>
        <end position="370"/>
    </location>
</feature>
<dbReference type="EMBL" id="FQNC01000011">
    <property type="protein sequence ID" value="SGY11950.1"/>
    <property type="molecule type" value="Genomic_DNA"/>
</dbReference>
<feature type="compositionally biased region" description="Basic and acidic residues" evidence="1">
    <location>
        <begin position="261"/>
        <end position="275"/>
    </location>
</feature>
<name>A0A2X0NL08_9BASI</name>
<evidence type="ECO:0000313" key="2">
    <source>
        <dbReference type="EMBL" id="SGY11950.1"/>
    </source>
</evidence>
<gene>
    <name evidence="2" type="primary">BQ5605_C011g06334</name>
    <name evidence="2" type="ORF">BQ5605_C011G06334</name>
</gene>
<proteinExistence type="predicted"/>
<feature type="region of interest" description="Disordered" evidence="1">
    <location>
        <begin position="1"/>
        <end position="44"/>
    </location>
</feature>
<organism evidence="2 3">
    <name type="scientific">Microbotryum silenes-dioicae</name>
    <dbReference type="NCBI Taxonomy" id="796604"/>
    <lineage>
        <taxon>Eukaryota</taxon>
        <taxon>Fungi</taxon>
        <taxon>Dikarya</taxon>
        <taxon>Basidiomycota</taxon>
        <taxon>Pucciniomycotina</taxon>
        <taxon>Microbotryomycetes</taxon>
        <taxon>Microbotryales</taxon>
        <taxon>Microbotryaceae</taxon>
        <taxon>Microbotryum</taxon>
    </lineage>
</organism>
<protein>
    <submittedName>
        <fullName evidence="2">BQ5605_C011g06334 protein</fullName>
    </submittedName>
</protein>
<evidence type="ECO:0000256" key="1">
    <source>
        <dbReference type="SAM" id="MobiDB-lite"/>
    </source>
</evidence>
<keyword evidence="3" id="KW-1185">Reference proteome</keyword>
<reference evidence="2 3" key="1">
    <citation type="submission" date="2016-11" db="EMBL/GenBank/DDBJ databases">
        <authorList>
            <person name="Jaros S."/>
            <person name="Januszkiewicz K."/>
            <person name="Wedrychowicz H."/>
        </authorList>
    </citation>
    <scope>NUCLEOTIDE SEQUENCE [LARGE SCALE GENOMIC DNA]</scope>
</reference>
<feature type="compositionally biased region" description="Low complexity" evidence="1">
    <location>
        <begin position="332"/>
        <end position="349"/>
    </location>
</feature>
<dbReference type="Proteomes" id="UP000249464">
    <property type="component" value="Unassembled WGS sequence"/>
</dbReference>
<feature type="compositionally biased region" description="Polar residues" evidence="1">
    <location>
        <begin position="350"/>
        <end position="370"/>
    </location>
</feature>
<feature type="compositionally biased region" description="Low complexity" evidence="1">
    <location>
        <begin position="394"/>
        <end position="414"/>
    </location>
</feature>
<feature type="compositionally biased region" description="Basic and acidic residues" evidence="1">
    <location>
        <begin position="25"/>
        <end position="34"/>
    </location>
</feature>
<feature type="region of interest" description="Disordered" evidence="1">
    <location>
        <begin position="392"/>
        <end position="414"/>
    </location>
</feature>
<sequence>MADISDVEDRMRMGGRSQDGGEQVGGRHGERVQEGGEGAGPGEWAGVATTLAEQVVGRLVLLANPFLAKGVEYAMNGRNAETFLRDNERSFSQHFTTAEMFCRYLHKELPHRFMRVIEEWEEYKSGDWAGVKEKMIQEYGEGDDDDSPDHLYDVIYRQLEGKHKLQTRNDLKDYYRRFKRHSEPLVKKEILSWQTESSLFLKGLPKDIVQEYHTMRGFLRKLIPSVEQRAKDWQEATGTAVPAVEMKAIRKHELYGEMKLVKEGSHTPRQGRDNQLDDFYNSDSGSEGEGGGRRGDQGGYRDKLRNDRAPSPGPRSVHFSGLPLSFTRCQDSDSSPSSPSTATRSALSSKSRLGTGSGTEDSGQRSSSLPDNFLNNFRRLVDIAHLQQPTSFYGGNIQGPQQMQPGGQNQPQRNTQGYRYGGYGGGGGQQGGQARPYGYGTGANATPTAPRAPGLDCISNFVTRALVKFSEI</sequence>